<organism evidence="9 10">
    <name type="scientific">Pirellulimonas nuda</name>
    <dbReference type="NCBI Taxonomy" id="2528009"/>
    <lineage>
        <taxon>Bacteria</taxon>
        <taxon>Pseudomonadati</taxon>
        <taxon>Planctomycetota</taxon>
        <taxon>Planctomycetia</taxon>
        <taxon>Pirellulales</taxon>
        <taxon>Lacipirellulaceae</taxon>
        <taxon>Pirellulimonas</taxon>
    </lineage>
</organism>
<evidence type="ECO:0000256" key="4">
    <source>
        <dbReference type="ARBA" id="ARBA00022475"/>
    </source>
</evidence>
<evidence type="ECO:0000256" key="5">
    <source>
        <dbReference type="ARBA" id="ARBA00022692"/>
    </source>
</evidence>
<feature type="transmembrane region" description="Helical" evidence="8">
    <location>
        <begin position="45"/>
        <end position="63"/>
    </location>
</feature>
<feature type="transmembrane region" description="Helical" evidence="8">
    <location>
        <begin position="311"/>
        <end position="333"/>
    </location>
</feature>
<dbReference type="EMBL" id="CP036291">
    <property type="protein sequence ID" value="QDU89215.1"/>
    <property type="molecule type" value="Genomic_DNA"/>
</dbReference>
<keyword evidence="4" id="KW-1003">Cell membrane</keyword>
<comment type="subcellular location">
    <subcellularLocation>
        <location evidence="1">Cell membrane</location>
        <topology evidence="1">Multi-pass membrane protein</topology>
    </subcellularLocation>
</comment>
<evidence type="ECO:0000313" key="10">
    <source>
        <dbReference type="Proteomes" id="UP000317429"/>
    </source>
</evidence>
<keyword evidence="10" id="KW-1185">Reference proteome</keyword>
<dbReference type="KEGG" id="pnd:Pla175_26020"/>
<dbReference type="InterPro" id="IPR002549">
    <property type="entry name" value="AI-2E-like"/>
</dbReference>
<dbReference type="PANTHER" id="PTHR21716">
    <property type="entry name" value="TRANSMEMBRANE PROTEIN"/>
    <property type="match status" value="1"/>
</dbReference>
<dbReference type="OrthoDB" id="9799225at2"/>
<dbReference type="GO" id="GO:0005886">
    <property type="term" value="C:plasma membrane"/>
    <property type="evidence" value="ECO:0007669"/>
    <property type="project" value="UniProtKB-SubCell"/>
</dbReference>
<keyword evidence="6 8" id="KW-1133">Transmembrane helix</keyword>
<proteinExistence type="inferred from homology"/>
<evidence type="ECO:0000256" key="6">
    <source>
        <dbReference type="ARBA" id="ARBA00022989"/>
    </source>
</evidence>
<reference evidence="9 10" key="1">
    <citation type="submission" date="2019-02" db="EMBL/GenBank/DDBJ databases">
        <title>Deep-cultivation of Planctomycetes and their phenomic and genomic characterization uncovers novel biology.</title>
        <authorList>
            <person name="Wiegand S."/>
            <person name="Jogler M."/>
            <person name="Boedeker C."/>
            <person name="Pinto D."/>
            <person name="Vollmers J."/>
            <person name="Rivas-Marin E."/>
            <person name="Kohn T."/>
            <person name="Peeters S.H."/>
            <person name="Heuer A."/>
            <person name="Rast P."/>
            <person name="Oberbeckmann S."/>
            <person name="Bunk B."/>
            <person name="Jeske O."/>
            <person name="Meyerdierks A."/>
            <person name="Storesund J.E."/>
            <person name="Kallscheuer N."/>
            <person name="Luecker S."/>
            <person name="Lage O.M."/>
            <person name="Pohl T."/>
            <person name="Merkel B.J."/>
            <person name="Hornburger P."/>
            <person name="Mueller R.-W."/>
            <person name="Bruemmer F."/>
            <person name="Labrenz M."/>
            <person name="Spormann A.M."/>
            <person name="Op den Camp H."/>
            <person name="Overmann J."/>
            <person name="Amann R."/>
            <person name="Jetten M.S.M."/>
            <person name="Mascher T."/>
            <person name="Medema M.H."/>
            <person name="Devos D.P."/>
            <person name="Kaster A.-K."/>
            <person name="Ovreas L."/>
            <person name="Rohde M."/>
            <person name="Galperin M.Y."/>
            <person name="Jogler C."/>
        </authorList>
    </citation>
    <scope>NUCLEOTIDE SEQUENCE [LARGE SCALE GENOMIC DNA]</scope>
    <source>
        <strain evidence="9 10">Pla175</strain>
    </source>
</reference>
<keyword evidence="5 8" id="KW-0812">Transmembrane</keyword>
<dbReference type="Proteomes" id="UP000317429">
    <property type="component" value="Chromosome"/>
</dbReference>
<feature type="transmembrane region" description="Helical" evidence="8">
    <location>
        <begin position="75"/>
        <end position="97"/>
    </location>
</feature>
<dbReference type="RefSeq" id="WP_145285297.1">
    <property type="nucleotide sequence ID" value="NZ_CP036291.1"/>
</dbReference>
<evidence type="ECO:0000256" key="8">
    <source>
        <dbReference type="SAM" id="Phobius"/>
    </source>
</evidence>
<accession>A0A518DCL3</accession>
<feature type="transmembrane region" description="Helical" evidence="8">
    <location>
        <begin position="159"/>
        <end position="185"/>
    </location>
</feature>
<evidence type="ECO:0000256" key="3">
    <source>
        <dbReference type="ARBA" id="ARBA00022448"/>
    </source>
</evidence>
<gene>
    <name evidence="9" type="primary">tqsA_2</name>
    <name evidence="9" type="ORF">Pla175_26020</name>
</gene>
<sequence>MKNEYEPAEAAGMEAVVAELRWQGRCLSVLAAATVGVLLYLLRPVLVPFVVALFFTVGLKPILDLLQRSLLPSRIAAVAAAFLLGLVLLLALGGAVASSIDQLATNDAYQRRAAAAAKQLATFADRFNLLPPADGDEDKTSLNRLQLAARRGAKTAQDWLLGGMVSLFGSLGVVLIYMLFLLLGASQSANQDSELWRMVEGKLREYIVLKTVISVGTGVAVWMVLALFQVPLALLLGMLTFLLNYIPNFGPLATCVLPLPLIWLHPDLSLASMIAASVLSCGVQLVGGNIVEPRMMGSSFDLHPIVVLLSLMVWYAIWGFVGMLLAVPMTAALKGVLQRIERTEPVARLLAGDLTALSVGSRVA</sequence>
<evidence type="ECO:0000256" key="2">
    <source>
        <dbReference type="ARBA" id="ARBA00009773"/>
    </source>
</evidence>
<dbReference type="AlphaFoldDB" id="A0A518DCL3"/>
<keyword evidence="7 8" id="KW-0472">Membrane</keyword>
<dbReference type="GO" id="GO:0055085">
    <property type="term" value="P:transmembrane transport"/>
    <property type="evidence" value="ECO:0007669"/>
    <property type="project" value="TreeGrafter"/>
</dbReference>
<feature type="transmembrane region" description="Helical" evidence="8">
    <location>
        <begin position="234"/>
        <end position="263"/>
    </location>
</feature>
<evidence type="ECO:0000256" key="1">
    <source>
        <dbReference type="ARBA" id="ARBA00004651"/>
    </source>
</evidence>
<feature type="transmembrane region" description="Helical" evidence="8">
    <location>
        <begin position="206"/>
        <end position="228"/>
    </location>
</feature>
<name>A0A518DCL3_9BACT</name>
<keyword evidence="3" id="KW-0813">Transport</keyword>
<protein>
    <submittedName>
        <fullName evidence="9">AI-2 transport protein TqsA</fullName>
    </submittedName>
</protein>
<dbReference type="PANTHER" id="PTHR21716:SF53">
    <property type="entry name" value="PERMEASE PERM-RELATED"/>
    <property type="match status" value="1"/>
</dbReference>
<evidence type="ECO:0000256" key="7">
    <source>
        <dbReference type="ARBA" id="ARBA00023136"/>
    </source>
</evidence>
<dbReference type="Pfam" id="PF01594">
    <property type="entry name" value="AI-2E_transport"/>
    <property type="match status" value="2"/>
</dbReference>
<comment type="similarity">
    <text evidence="2">Belongs to the autoinducer-2 exporter (AI-2E) (TC 2.A.86) family.</text>
</comment>
<evidence type="ECO:0000313" key="9">
    <source>
        <dbReference type="EMBL" id="QDU89215.1"/>
    </source>
</evidence>